<organism evidence="2 3">
    <name type="scientific">Pagothenia borchgrevinki</name>
    <name type="common">Bald rockcod</name>
    <name type="synonym">Trematomus borchgrevinki</name>
    <dbReference type="NCBI Taxonomy" id="8213"/>
    <lineage>
        <taxon>Eukaryota</taxon>
        <taxon>Metazoa</taxon>
        <taxon>Chordata</taxon>
        <taxon>Craniata</taxon>
        <taxon>Vertebrata</taxon>
        <taxon>Euteleostomi</taxon>
        <taxon>Actinopterygii</taxon>
        <taxon>Neopterygii</taxon>
        <taxon>Teleostei</taxon>
        <taxon>Neoteleostei</taxon>
        <taxon>Acanthomorphata</taxon>
        <taxon>Eupercaria</taxon>
        <taxon>Perciformes</taxon>
        <taxon>Notothenioidei</taxon>
        <taxon>Nototheniidae</taxon>
        <taxon>Pagothenia</taxon>
    </lineage>
</organism>
<keyword evidence="3" id="KW-1185">Reference proteome</keyword>
<evidence type="ECO:0000313" key="3">
    <source>
        <dbReference type="Proteomes" id="UP001619887"/>
    </source>
</evidence>
<evidence type="ECO:0000256" key="1">
    <source>
        <dbReference type="SAM" id="MobiDB-lite"/>
    </source>
</evidence>
<feature type="region of interest" description="Disordered" evidence="1">
    <location>
        <begin position="52"/>
        <end position="183"/>
    </location>
</feature>
<feature type="compositionally biased region" description="Acidic residues" evidence="1">
    <location>
        <begin position="158"/>
        <end position="183"/>
    </location>
</feature>
<name>A0ABD2HGV0_PAGBO</name>
<feature type="compositionally biased region" description="Basic and acidic residues" evidence="1">
    <location>
        <begin position="17"/>
        <end position="27"/>
    </location>
</feature>
<feature type="compositionally biased region" description="Basic and acidic residues" evidence="1">
    <location>
        <begin position="147"/>
        <end position="157"/>
    </location>
</feature>
<protein>
    <submittedName>
        <fullName evidence="2">Uncharacterized protein</fullName>
    </submittedName>
</protein>
<accession>A0ABD2HGV0</accession>
<sequence>METEADGEDCGGPEPARNSDPERHLQPETEDNKDDIFCSFSDVQQLVVVKEEVPPEQQEWSSSLDQEDPETPPHIKEEQEELWSSQEGEQLQGLEEADITKSTFTPVPVKSEDDEEKPQSSQLHQRQTEHLETEADGEDCGGPEPARNSDPERHLQPETEDNPGDSSEPDTEDSADWMETEDN</sequence>
<reference evidence="2 3" key="1">
    <citation type="journal article" date="2022" name="G3 (Bethesda)">
        <title>Evaluating Illumina-, Nanopore-, and PacBio-based genome assembly strategies with the bald notothen, Trematomus borchgrevinki.</title>
        <authorList>
            <person name="Rayamajhi N."/>
            <person name="Cheng C.C."/>
            <person name="Catchen J.M."/>
        </authorList>
    </citation>
    <scope>NUCLEOTIDE SEQUENCE [LARGE SCALE GENOMIC DNA]</scope>
    <source>
        <strain evidence="2">AGRC-2024</strain>
    </source>
</reference>
<feature type="region of interest" description="Disordered" evidence="1">
    <location>
        <begin position="1"/>
        <end position="35"/>
    </location>
</feature>
<comment type="caution">
    <text evidence="2">The sequence shown here is derived from an EMBL/GenBank/DDBJ whole genome shotgun (WGS) entry which is preliminary data.</text>
</comment>
<dbReference type="AlphaFoldDB" id="A0ABD2HGV0"/>
<dbReference type="Proteomes" id="UP001619887">
    <property type="component" value="Unassembled WGS sequence"/>
</dbReference>
<gene>
    <name evidence="2" type="ORF">OYC64_015254</name>
</gene>
<evidence type="ECO:0000313" key="2">
    <source>
        <dbReference type="EMBL" id="KAL3065033.1"/>
    </source>
</evidence>
<feature type="compositionally biased region" description="Acidic residues" evidence="1">
    <location>
        <begin position="1"/>
        <end position="11"/>
    </location>
</feature>
<reference evidence="2 3" key="2">
    <citation type="journal article" date="2024" name="G3 (Bethesda)">
        <title>The genome of the cryopelagic Antarctic bald notothen, Trematomus borchgrevinki.</title>
        <authorList>
            <person name="Rayamajhi N."/>
            <person name="Rivera-Colon A.G."/>
            <person name="Minhas B.F."/>
            <person name="Cheng C.C."/>
            <person name="Catchen J.M."/>
        </authorList>
    </citation>
    <scope>NUCLEOTIDE SEQUENCE [LARGE SCALE GENOMIC DNA]</scope>
    <source>
        <strain evidence="2">AGRC-2024</strain>
    </source>
</reference>
<dbReference type="EMBL" id="JBIYXZ010002069">
    <property type="protein sequence ID" value="KAL3065033.1"/>
    <property type="molecule type" value="Genomic_DNA"/>
</dbReference>
<proteinExistence type="predicted"/>